<dbReference type="OrthoDB" id="9804290at2"/>
<dbReference type="SUPFAM" id="SSF53098">
    <property type="entry name" value="Ribonuclease H-like"/>
    <property type="match status" value="1"/>
</dbReference>
<dbReference type="Gene3D" id="3.30.450.20">
    <property type="entry name" value="PAS domain"/>
    <property type="match status" value="1"/>
</dbReference>
<evidence type="ECO:0000256" key="2">
    <source>
        <dbReference type="ARBA" id="ARBA00025483"/>
    </source>
</evidence>
<keyword evidence="9" id="KW-1185">Reference proteome</keyword>
<comment type="function">
    <text evidence="2">DNA polymerase III is a complex, multichain enzyme responsible for most of the replicative synthesis in bacteria. The epsilon subunit contain the editing function and is a proofreading 3'-5' exonuclease.</text>
</comment>
<dbReference type="SUPFAM" id="SSF55785">
    <property type="entry name" value="PYP-like sensor domain (PAS domain)"/>
    <property type="match status" value="1"/>
</dbReference>
<dbReference type="Gene3D" id="3.30.420.10">
    <property type="entry name" value="Ribonuclease H-like superfamily/Ribonuclease H"/>
    <property type="match status" value="1"/>
</dbReference>
<feature type="coiled-coil region" evidence="5">
    <location>
        <begin position="99"/>
        <end position="131"/>
    </location>
</feature>
<dbReference type="InterPro" id="IPR036397">
    <property type="entry name" value="RNaseH_sf"/>
</dbReference>
<comment type="caution">
    <text evidence="8">The sequence shown here is derived from an EMBL/GenBank/DDBJ whole genome shotgun (WGS) entry which is preliminary data.</text>
</comment>
<evidence type="ECO:0000256" key="5">
    <source>
        <dbReference type="SAM" id="Coils"/>
    </source>
</evidence>
<evidence type="ECO:0000256" key="3">
    <source>
        <dbReference type="ARBA" id="ARBA00026073"/>
    </source>
</evidence>
<dbReference type="EC" id="2.7.7.7" evidence="1"/>
<dbReference type="STRING" id="1437059.A6A05_12840"/>
<organism evidence="8 9">
    <name type="scientific">Magnetospirillum moscoviense</name>
    <dbReference type="NCBI Taxonomy" id="1437059"/>
    <lineage>
        <taxon>Bacteria</taxon>
        <taxon>Pseudomonadati</taxon>
        <taxon>Pseudomonadota</taxon>
        <taxon>Alphaproteobacteria</taxon>
        <taxon>Rhodospirillales</taxon>
        <taxon>Rhodospirillaceae</taxon>
        <taxon>Magnetospirillum</taxon>
    </lineage>
</organism>
<comment type="subunit">
    <text evidence="3">DNA polymerase III contains a core (composed of alpha, epsilon and theta chains) that associates with a tau subunit. This core dimerizes to form the POLIII' complex. PolIII' associates with the gamma complex (composed of gamma, delta, delta', psi and chi chains) and with the beta chain to form the complete DNA polymerase III complex.</text>
</comment>
<dbReference type="GO" id="GO:0003677">
    <property type="term" value="F:DNA binding"/>
    <property type="evidence" value="ECO:0007669"/>
    <property type="project" value="InterPro"/>
</dbReference>
<evidence type="ECO:0000256" key="4">
    <source>
        <dbReference type="ARBA" id="ARBA00049244"/>
    </source>
</evidence>
<feature type="domain" description="PAS" evidence="7">
    <location>
        <begin position="130"/>
        <end position="166"/>
    </location>
</feature>
<proteinExistence type="predicted"/>
<feature type="transmembrane region" description="Helical" evidence="6">
    <location>
        <begin position="7"/>
        <end position="30"/>
    </location>
</feature>
<accession>A0A178MMK9</accession>
<dbReference type="PANTHER" id="PTHR30231:SF41">
    <property type="entry name" value="DNA POLYMERASE III SUBUNIT EPSILON"/>
    <property type="match status" value="1"/>
</dbReference>
<feature type="transmembrane region" description="Helical" evidence="6">
    <location>
        <begin position="36"/>
        <end position="56"/>
    </location>
</feature>
<gene>
    <name evidence="8" type="ORF">A6A05_12840</name>
</gene>
<dbReference type="InterPro" id="IPR012337">
    <property type="entry name" value="RNaseH-like_sf"/>
</dbReference>
<dbReference type="FunFam" id="3.30.420.10:FF:000045">
    <property type="entry name" value="3'-5' exonuclease DinG"/>
    <property type="match status" value="1"/>
</dbReference>
<reference evidence="8 9" key="1">
    <citation type="submission" date="2016-04" db="EMBL/GenBank/DDBJ databases">
        <title>Draft genome sequence of freshwater magnetotactic bacteria Magnetospirillum marisnigri SP-1 and Magnetospirillum moscoviense BB-1.</title>
        <authorList>
            <person name="Koziaeva V."/>
            <person name="Dziuba M.V."/>
            <person name="Ivanov T.M."/>
            <person name="Kuznetsov B."/>
            <person name="Grouzdev D.S."/>
        </authorList>
    </citation>
    <scope>NUCLEOTIDE SEQUENCE [LARGE SCALE GENOMIC DNA]</scope>
    <source>
        <strain evidence="8 9">BB-1</strain>
    </source>
</reference>
<keyword evidence="6" id="KW-0812">Transmembrane</keyword>
<name>A0A178MMK9_9PROT</name>
<evidence type="ECO:0000313" key="8">
    <source>
        <dbReference type="EMBL" id="OAN49906.1"/>
    </source>
</evidence>
<dbReference type="Proteomes" id="UP000078543">
    <property type="component" value="Unassembled WGS sequence"/>
</dbReference>
<dbReference type="NCBIfam" id="TIGR00573">
    <property type="entry name" value="dnaq"/>
    <property type="match status" value="1"/>
</dbReference>
<dbReference type="GO" id="GO:0045004">
    <property type="term" value="P:DNA replication proofreading"/>
    <property type="evidence" value="ECO:0007669"/>
    <property type="project" value="TreeGrafter"/>
</dbReference>
<dbReference type="RefSeq" id="WP_068501070.1">
    <property type="nucleotide sequence ID" value="NZ_LWQU01000142.1"/>
</dbReference>
<evidence type="ECO:0000256" key="1">
    <source>
        <dbReference type="ARBA" id="ARBA00012417"/>
    </source>
</evidence>
<dbReference type="SMART" id="SM00091">
    <property type="entry name" value="PAS"/>
    <property type="match status" value="1"/>
</dbReference>
<dbReference type="InterPro" id="IPR000014">
    <property type="entry name" value="PAS"/>
</dbReference>
<evidence type="ECO:0000256" key="6">
    <source>
        <dbReference type="SAM" id="Phobius"/>
    </source>
</evidence>
<dbReference type="PROSITE" id="PS50112">
    <property type="entry name" value="PAS"/>
    <property type="match status" value="1"/>
</dbReference>
<keyword evidence="6" id="KW-1133">Transmembrane helix</keyword>
<evidence type="ECO:0000313" key="9">
    <source>
        <dbReference type="Proteomes" id="UP000078543"/>
    </source>
</evidence>
<dbReference type="GO" id="GO:0005829">
    <property type="term" value="C:cytosol"/>
    <property type="evidence" value="ECO:0007669"/>
    <property type="project" value="TreeGrafter"/>
</dbReference>
<dbReference type="GO" id="GO:0008408">
    <property type="term" value="F:3'-5' exonuclease activity"/>
    <property type="evidence" value="ECO:0007669"/>
    <property type="project" value="TreeGrafter"/>
</dbReference>
<dbReference type="GO" id="GO:0003887">
    <property type="term" value="F:DNA-directed DNA polymerase activity"/>
    <property type="evidence" value="ECO:0007669"/>
    <property type="project" value="UniProtKB-EC"/>
</dbReference>
<dbReference type="InterPro" id="IPR013520">
    <property type="entry name" value="Ribonucl_H"/>
</dbReference>
<keyword evidence="5" id="KW-0175">Coiled coil</keyword>
<sequence>MPDRAKVALRIGGVGALAVVVVAGTALLARDMDRDSALMLALAGAGLIAAALALLWQRLSVLLFDPLAALSAELAAIAEQRHGERAIHLADGHGLGPVLTHLHRLLDRLRADRHQAEAAQLRTQAQLTERQSWLDAILADLSDGILVVAADHRVIQANPAAARLLGEEIAPGQPLFALVTREPVLHVLAQLSTPGYPSAKSAAMVCATTDASRLLHGRLTVIAGFGGYLVRLSDSGRDDAALERDNALRKAITQDLRRPIANLRAAAETISTFPDMTARERAAFDEVVVEESTILSQRIEELESDFLARSDAQGVMADIYSLDLFNCLARDCARDRVGLTMEGIPLWLKGDAQSLPLVLHSLILRLRHEIGCTSFDVEALLADRHVYLDISWNGPAIASSSLDSWLNRTPDGSSDRRSLRDILDQHGSEPWSQVLKGKDRAILRLPFPAPERLQFTPSDQRAPSRPEFHDFALMRAHCDAGQLSDTRLSALSFVVFDCETTGLRPDDGDAIIQIGAVKVAGGKVLTTDTFDRLVNPGRPIPPSSTIFHGITDAMVKDKPPLSVVRPQFLDFAAGSVLAGHNAAFDLRFLRADQAPPLSIPVVDTMLLSGLADPGADSSLDALARRLGVSVPPHRSALADALTTADVLVRLFERLEARGLVTLGQVLAAARESCAINSTIGAD</sequence>
<dbReference type="PANTHER" id="PTHR30231">
    <property type="entry name" value="DNA POLYMERASE III SUBUNIT EPSILON"/>
    <property type="match status" value="1"/>
</dbReference>
<dbReference type="InterPro" id="IPR006054">
    <property type="entry name" value="DnaQ"/>
</dbReference>
<protein>
    <recommendedName>
        <fullName evidence="1">DNA-directed DNA polymerase</fullName>
        <ecNumber evidence="1">2.7.7.7</ecNumber>
    </recommendedName>
</protein>
<keyword evidence="6" id="KW-0472">Membrane</keyword>
<dbReference type="CDD" id="cd06127">
    <property type="entry name" value="DEDDh"/>
    <property type="match status" value="1"/>
</dbReference>
<dbReference type="Pfam" id="PF13188">
    <property type="entry name" value="PAS_8"/>
    <property type="match status" value="1"/>
</dbReference>
<dbReference type="CDD" id="cd00130">
    <property type="entry name" value="PAS"/>
    <property type="match status" value="1"/>
</dbReference>
<dbReference type="InterPro" id="IPR035965">
    <property type="entry name" value="PAS-like_dom_sf"/>
</dbReference>
<dbReference type="AlphaFoldDB" id="A0A178MMK9"/>
<dbReference type="EMBL" id="LWQU01000142">
    <property type="protein sequence ID" value="OAN49906.1"/>
    <property type="molecule type" value="Genomic_DNA"/>
</dbReference>
<comment type="catalytic activity">
    <reaction evidence="4">
        <text>DNA(n) + a 2'-deoxyribonucleoside 5'-triphosphate = DNA(n+1) + diphosphate</text>
        <dbReference type="Rhea" id="RHEA:22508"/>
        <dbReference type="Rhea" id="RHEA-COMP:17339"/>
        <dbReference type="Rhea" id="RHEA-COMP:17340"/>
        <dbReference type="ChEBI" id="CHEBI:33019"/>
        <dbReference type="ChEBI" id="CHEBI:61560"/>
        <dbReference type="ChEBI" id="CHEBI:173112"/>
        <dbReference type="EC" id="2.7.7.7"/>
    </reaction>
</comment>
<dbReference type="Pfam" id="PF00929">
    <property type="entry name" value="RNase_T"/>
    <property type="match status" value="1"/>
</dbReference>
<evidence type="ECO:0000259" key="7">
    <source>
        <dbReference type="PROSITE" id="PS50112"/>
    </source>
</evidence>
<dbReference type="SMART" id="SM00479">
    <property type="entry name" value="EXOIII"/>
    <property type="match status" value="1"/>
</dbReference>